<reference evidence="2 3" key="1">
    <citation type="journal article" date="2015" name="Nature">
        <title>rRNA introns, odd ribosomes, and small enigmatic genomes across a large radiation of phyla.</title>
        <authorList>
            <person name="Brown C.T."/>
            <person name="Hug L.A."/>
            <person name="Thomas B.C."/>
            <person name="Sharon I."/>
            <person name="Castelle C.J."/>
            <person name="Singh A."/>
            <person name="Wilkins M.J."/>
            <person name="Williams K.H."/>
            <person name="Banfield J.F."/>
        </authorList>
    </citation>
    <scope>NUCLEOTIDE SEQUENCE [LARGE SCALE GENOMIC DNA]</scope>
    <source>
        <strain evidence="3">GW2011_GWA1_39_13</strain>
    </source>
</reference>
<dbReference type="AlphaFoldDB" id="A0A0G0MQF0"/>
<evidence type="ECO:0000313" key="3">
    <source>
        <dbReference type="Proteomes" id="UP000034845"/>
    </source>
</evidence>
<protein>
    <submittedName>
        <fullName evidence="2">Uncharacterized protein</fullName>
    </submittedName>
</protein>
<accession>A0A0G0MQF0</accession>
<feature type="region of interest" description="Disordered" evidence="1">
    <location>
        <begin position="21"/>
        <end position="54"/>
    </location>
</feature>
<evidence type="ECO:0000256" key="1">
    <source>
        <dbReference type="SAM" id="MobiDB-lite"/>
    </source>
</evidence>
<sequence>MANKGKSKEYEKVDADEVAKALGAKRITKPKEVEEFKKKYGRPNPLTDTSKNKK</sequence>
<dbReference type="EMBL" id="LBWF01000001">
    <property type="protein sequence ID" value="KKR02666.1"/>
    <property type="molecule type" value="Genomic_DNA"/>
</dbReference>
<evidence type="ECO:0000313" key="2">
    <source>
        <dbReference type="EMBL" id="KKR02666.1"/>
    </source>
</evidence>
<gene>
    <name evidence="2" type="ORF">UT29_C0001G0146</name>
</gene>
<proteinExistence type="predicted"/>
<feature type="compositionally biased region" description="Basic and acidic residues" evidence="1">
    <location>
        <begin position="29"/>
        <end position="38"/>
    </location>
</feature>
<organism evidence="2 3">
    <name type="scientific">Yanofskybacteria sp. (strain GW2011_GWA1_39_13)</name>
    <dbReference type="NCBI Taxonomy" id="1619019"/>
    <lineage>
        <taxon>Bacteria</taxon>
        <taxon>Candidatus Yanofskyibacteriota</taxon>
    </lineage>
</organism>
<dbReference type="Proteomes" id="UP000034845">
    <property type="component" value="Unassembled WGS sequence"/>
</dbReference>
<name>A0A0G0MQF0_YANXG</name>
<comment type="caution">
    <text evidence="2">The sequence shown here is derived from an EMBL/GenBank/DDBJ whole genome shotgun (WGS) entry which is preliminary data.</text>
</comment>